<reference evidence="6" key="1">
    <citation type="submission" date="2013-07" db="EMBL/GenBank/DDBJ databases">
        <title>The genome of Eucalyptus grandis.</title>
        <authorList>
            <person name="Schmutz J."/>
            <person name="Hayes R."/>
            <person name="Myburg A."/>
            <person name="Tuskan G."/>
            <person name="Grattapaglia D."/>
            <person name="Rokhsar D.S."/>
        </authorList>
    </citation>
    <scope>NUCLEOTIDE SEQUENCE</scope>
    <source>
        <tissue evidence="6">Leaf extractions</tissue>
    </source>
</reference>
<dbReference type="PANTHER" id="PTHR47863:SF5">
    <property type="entry name" value="HOMEODOMAIN-LIKE PROTEIN WITH RING_FYVE_PHD-TYPE ZINC FINGER DOMAIN-CONTAINING PROTEIN-RELATED"/>
    <property type="match status" value="1"/>
</dbReference>
<keyword evidence="2" id="KW-0863">Zinc-finger</keyword>
<gene>
    <name evidence="6" type="ORF">EUGRSUZ_K01371</name>
</gene>
<proteinExistence type="predicted"/>
<dbReference type="KEGG" id="egr:104425191"/>
<dbReference type="PANTHER" id="PTHR47863">
    <property type="entry name" value="RING/FYVE/PHD ZINC FINGER SUPERFAMILY PROTEIN"/>
    <property type="match status" value="1"/>
</dbReference>
<dbReference type="AlphaFoldDB" id="A0A059A1E3"/>
<dbReference type="SUPFAM" id="SSF46689">
    <property type="entry name" value="Homeodomain-like"/>
    <property type="match status" value="1"/>
</dbReference>
<dbReference type="Gene3D" id="1.10.10.60">
    <property type="entry name" value="Homeodomain-like"/>
    <property type="match status" value="1"/>
</dbReference>
<dbReference type="PROSITE" id="PS50090">
    <property type="entry name" value="MYB_LIKE"/>
    <property type="match status" value="1"/>
</dbReference>
<dbReference type="Gene3D" id="3.30.40.10">
    <property type="entry name" value="Zinc/RING finger domain, C3HC4 (zinc finger)"/>
    <property type="match status" value="1"/>
</dbReference>
<evidence type="ECO:0000313" key="6">
    <source>
        <dbReference type="EMBL" id="KCW47628.1"/>
    </source>
</evidence>
<feature type="compositionally biased region" description="Low complexity" evidence="4">
    <location>
        <begin position="13"/>
        <end position="29"/>
    </location>
</feature>
<dbReference type="Pfam" id="PF00249">
    <property type="entry name" value="Myb_DNA-binding"/>
    <property type="match status" value="1"/>
</dbReference>
<dbReference type="InParanoid" id="A0A059A1E3"/>
<evidence type="ECO:0000259" key="5">
    <source>
        <dbReference type="PROSITE" id="PS50090"/>
    </source>
</evidence>
<dbReference type="OrthoDB" id="608866at2759"/>
<dbReference type="STRING" id="71139.A0A059A1E3"/>
<feature type="compositionally biased region" description="Basic and acidic residues" evidence="4">
    <location>
        <begin position="204"/>
        <end position="216"/>
    </location>
</feature>
<organism evidence="6">
    <name type="scientific">Eucalyptus grandis</name>
    <name type="common">Flooded gum</name>
    <dbReference type="NCBI Taxonomy" id="71139"/>
    <lineage>
        <taxon>Eukaryota</taxon>
        <taxon>Viridiplantae</taxon>
        <taxon>Streptophyta</taxon>
        <taxon>Embryophyta</taxon>
        <taxon>Tracheophyta</taxon>
        <taxon>Spermatophyta</taxon>
        <taxon>Magnoliopsida</taxon>
        <taxon>eudicotyledons</taxon>
        <taxon>Gunneridae</taxon>
        <taxon>Pentapetalae</taxon>
        <taxon>rosids</taxon>
        <taxon>malvids</taxon>
        <taxon>Myrtales</taxon>
        <taxon>Myrtaceae</taxon>
        <taxon>Myrtoideae</taxon>
        <taxon>Eucalypteae</taxon>
        <taxon>Eucalyptus</taxon>
    </lineage>
</organism>
<dbReference type="InterPro" id="IPR001965">
    <property type="entry name" value="Znf_PHD"/>
</dbReference>
<feature type="compositionally biased region" description="Basic and acidic residues" evidence="4">
    <location>
        <begin position="277"/>
        <end position="292"/>
    </location>
</feature>
<dbReference type="InterPro" id="IPR013083">
    <property type="entry name" value="Znf_RING/FYVE/PHD"/>
</dbReference>
<dbReference type="OMA" id="MGEKVFH"/>
<dbReference type="InterPro" id="IPR011011">
    <property type="entry name" value="Znf_FYVE_PHD"/>
</dbReference>
<feature type="region of interest" description="Disordered" evidence="4">
    <location>
        <begin position="183"/>
        <end position="225"/>
    </location>
</feature>
<feature type="region of interest" description="Disordered" evidence="4">
    <location>
        <begin position="1"/>
        <end position="36"/>
    </location>
</feature>
<dbReference type="InterPro" id="IPR001005">
    <property type="entry name" value="SANT/Myb"/>
</dbReference>
<feature type="domain" description="Myb-like" evidence="5">
    <location>
        <begin position="432"/>
        <end position="489"/>
    </location>
</feature>
<dbReference type="SMART" id="SM00249">
    <property type="entry name" value="PHD"/>
    <property type="match status" value="1"/>
</dbReference>
<feature type="compositionally biased region" description="Basic residues" evidence="4">
    <location>
        <begin position="308"/>
        <end position="329"/>
    </location>
</feature>
<dbReference type="SUPFAM" id="SSF57903">
    <property type="entry name" value="FYVE/PHD zinc finger"/>
    <property type="match status" value="1"/>
</dbReference>
<protein>
    <recommendedName>
        <fullName evidence="5">Myb-like domain-containing protein</fullName>
    </recommendedName>
</protein>
<dbReference type="EMBL" id="KK198763">
    <property type="protein sequence ID" value="KCW47628.1"/>
    <property type="molecule type" value="Genomic_DNA"/>
</dbReference>
<accession>A0A059A1E3</accession>
<dbReference type="eggNOG" id="ENOG502S1HM">
    <property type="taxonomic scope" value="Eukaryota"/>
</dbReference>
<sequence>MRVETRRKSLPKPSAAAAAAAAPMAAPSPDQSRTPCCPENVANKEDGVLGTNECNVRVEQHGEEVPGTDPVEILPVEKSQNGGLRNVSSQESADIHILEKRTCLTCNGHGQLLVCSEPSCPIAIHEKCLSCKPQFDHLGNFYCPYCSYKRVVAKVHELRRKAMLRKEALSNFLDNGVVDKGQREQISGVDKRGDLDLSPSPGHDSCHDDVSKENYEGQHQSDPVNPVYSKHEALVENQTDTLAPSVHVQRNLVYEEGLQEGESREATDNHCKEVYDQEKAETADDHTSKEGAAEAAEDAVLSKSSEGKRHRKSIRRSHGLSRKRKRRKVQSGDATVSSIQGDFATDVNPEANMVDQVCDSDAEAGFMNNGHSPSAKPQGKAPVEEVVSPRNGSSEPGITITNQGKATLAEMSRQQRQSPRKLPKPPLPNVKRRLRWSPEEEEILKEGVQLFSSNANKNIPWRKILEYGCRVFNPSRTPVDLKDKWKNIATRR</sequence>
<feature type="compositionally biased region" description="Polar residues" evidence="4">
    <location>
        <begin position="390"/>
        <end position="405"/>
    </location>
</feature>
<keyword evidence="3" id="KW-0862">Zinc</keyword>
<dbReference type="CDD" id="cd11660">
    <property type="entry name" value="SANT_TRF"/>
    <property type="match status" value="1"/>
</dbReference>
<dbReference type="Gramene" id="KCW47628">
    <property type="protein sequence ID" value="KCW47628"/>
    <property type="gene ID" value="EUGRSUZ_K01371"/>
</dbReference>
<dbReference type="GO" id="GO:0008270">
    <property type="term" value="F:zinc ion binding"/>
    <property type="evidence" value="ECO:0007669"/>
    <property type="project" value="UniProtKB-KW"/>
</dbReference>
<evidence type="ECO:0000256" key="2">
    <source>
        <dbReference type="ARBA" id="ARBA00022771"/>
    </source>
</evidence>
<feature type="region of interest" description="Disordered" evidence="4">
    <location>
        <begin position="277"/>
        <end position="343"/>
    </location>
</feature>
<name>A0A059A1E3_EUCGR</name>
<dbReference type="SMART" id="SM00717">
    <property type="entry name" value="SANT"/>
    <property type="match status" value="1"/>
</dbReference>
<dbReference type="InterPro" id="IPR009057">
    <property type="entry name" value="Homeodomain-like_sf"/>
</dbReference>
<evidence type="ECO:0000256" key="1">
    <source>
        <dbReference type="ARBA" id="ARBA00022723"/>
    </source>
</evidence>
<feature type="region of interest" description="Disordered" evidence="4">
    <location>
        <begin position="363"/>
        <end position="430"/>
    </location>
</feature>
<evidence type="ECO:0000256" key="3">
    <source>
        <dbReference type="ARBA" id="ARBA00022833"/>
    </source>
</evidence>
<keyword evidence="1" id="KW-0479">Metal-binding</keyword>
<evidence type="ECO:0000256" key="4">
    <source>
        <dbReference type="SAM" id="MobiDB-lite"/>
    </source>
</evidence>